<dbReference type="Proteomes" id="UP001220456">
    <property type="component" value="Unassembled WGS sequence"/>
</dbReference>
<dbReference type="Gene3D" id="2.160.20.10">
    <property type="entry name" value="Single-stranded right-handed beta-helix, Pectin lyase-like"/>
    <property type="match status" value="1"/>
</dbReference>
<dbReference type="Pfam" id="PF05048">
    <property type="entry name" value="NosD"/>
    <property type="match status" value="1"/>
</dbReference>
<dbReference type="InterPro" id="IPR012334">
    <property type="entry name" value="Pectin_lyas_fold"/>
</dbReference>
<proteinExistence type="predicted"/>
<protein>
    <submittedName>
        <fullName evidence="2">NosD domain-containing protein</fullName>
    </submittedName>
</protein>
<name>A0ABT6CUM6_9MICC</name>
<evidence type="ECO:0000313" key="3">
    <source>
        <dbReference type="Proteomes" id="UP001220456"/>
    </source>
</evidence>
<comment type="caution">
    <text evidence="2">The sequence shown here is derived from an EMBL/GenBank/DDBJ whole genome shotgun (WGS) entry which is preliminary data.</text>
</comment>
<dbReference type="InterPro" id="IPR007742">
    <property type="entry name" value="NosD_dom"/>
</dbReference>
<dbReference type="Pfam" id="PF18835">
    <property type="entry name" value="Beta_helix_2"/>
    <property type="match status" value="1"/>
</dbReference>
<evidence type="ECO:0000259" key="1">
    <source>
        <dbReference type="Pfam" id="PF05048"/>
    </source>
</evidence>
<dbReference type="CDD" id="cd21111">
    <property type="entry name" value="IFTase"/>
    <property type="match status" value="1"/>
</dbReference>
<accession>A0ABT6CUM6</accession>
<dbReference type="InterPro" id="IPR040526">
    <property type="entry name" value="Beta_helix_2"/>
</dbReference>
<feature type="domain" description="Periplasmic copper-binding protein NosD beta helix" evidence="1">
    <location>
        <begin position="151"/>
        <end position="301"/>
    </location>
</feature>
<evidence type="ECO:0000313" key="2">
    <source>
        <dbReference type="EMBL" id="MDF9277733.1"/>
    </source>
</evidence>
<dbReference type="RefSeq" id="WP_277358255.1">
    <property type="nucleotide sequence ID" value="NZ_JAROKN010000015.1"/>
</dbReference>
<reference evidence="2 3" key="1">
    <citation type="journal article" date="2023" name="Int. J. Syst. Evol. Microbiol.">
        <title>Arthrobacter vasquezii sp. nov., isolated from a soil sample from Union Glacier, Antarctica.</title>
        <authorList>
            <person name="Valenzuela-Ibaceta F."/>
            <person name="Carrasco V."/>
            <person name="Lagos-Moraga S."/>
            <person name="Dietz-Vargas C."/>
            <person name="Navarro C.A."/>
            <person name="Perez-Donoso J.M."/>
        </authorList>
    </citation>
    <scope>NUCLEOTIDE SEQUENCE [LARGE SCALE GENOMIC DNA]</scope>
    <source>
        <strain evidence="2 3">EH-1B-1</strain>
    </source>
</reference>
<dbReference type="EMBL" id="JAROKN010000015">
    <property type="protein sequence ID" value="MDF9277733.1"/>
    <property type="molecule type" value="Genomic_DNA"/>
</dbReference>
<dbReference type="InterPro" id="IPR011050">
    <property type="entry name" value="Pectin_lyase_fold/virulence"/>
</dbReference>
<organism evidence="2 3">
    <name type="scientific">Arthrobacter vasquezii</name>
    <dbReference type="NCBI Taxonomy" id="2977629"/>
    <lineage>
        <taxon>Bacteria</taxon>
        <taxon>Bacillati</taxon>
        <taxon>Actinomycetota</taxon>
        <taxon>Actinomycetes</taxon>
        <taxon>Micrococcales</taxon>
        <taxon>Micrococcaceae</taxon>
        <taxon>Arthrobacter</taxon>
    </lineage>
</organism>
<keyword evidence="3" id="KW-1185">Reference proteome</keyword>
<gene>
    <name evidence="2" type="ORF">P4U43_08020</name>
</gene>
<dbReference type="SUPFAM" id="SSF51126">
    <property type="entry name" value="Pectin lyase-like"/>
    <property type="match status" value="1"/>
</dbReference>
<sequence length="394" mass="42392">MAQTVYDVTTWTGASVSPYADIGKVMNEIIADIKATQTSQTTRPGAVIYIPPGHFDLKTRVVIDISYLQIKGSGHGFLSEAIRDESDSSQWVETLPGGSHIRVMNTDGHSEAFLIARSGSPASVGRLNSVEFRDFCIDGVESSKPYIPGNGKTGILAQTDNDAFRIEGMGFVYLTHAIILRGADAPYITNNFIAECGSCIELLGASQVVRVTNNFLISAWAGSAVFAENAEGLLISGNSILWYGSVRLVNSKRCSVTANKFVSSWQGLVILEPGSEENLISGNQFLRTDTESSIDNGKDDYFGMVHLNGSNNTVSANHFSYRVATQFIRPAGAVPTIVLVKGGTRNYLASNNIVSNIPARIVLDASTTETKIIYSAESSQLQAFSSNYSMVATP</sequence>